<dbReference type="eggNOG" id="KOG4018">
    <property type="taxonomic scope" value="Eukaryota"/>
</dbReference>
<feature type="domain" description="RWD" evidence="2">
    <location>
        <begin position="10"/>
        <end position="109"/>
    </location>
</feature>
<protein>
    <submittedName>
        <fullName evidence="3 4">RWD domain-containing protein 4A</fullName>
    </submittedName>
</protein>
<proteinExistence type="predicted"/>
<reference evidence="4" key="2">
    <citation type="submission" date="2021-02" db="UniProtKB">
        <authorList>
            <consortium name="EnsemblMetazoa"/>
        </authorList>
    </citation>
    <scope>IDENTIFICATION</scope>
    <source>
        <strain evidence="4">JHB</strain>
    </source>
</reference>
<dbReference type="OMA" id="SANEDEX"/>
<dbReference type="VEuPathDB" id="VectorBase:CQUJHB012405"/>
<organism>
    <name type="scientific">Culex quinquefasciatus</name>
    <name type="common">Southern house mosquito</name>
    <name type="synonym">Culex pungens</name>
    <dbReference type="NCBI Taxonomy" id="7176"/>
    <lineage>
        <taxon>Eukaryota</taxon>
        <taxon>Metazoa</taxon>
        <taxon>Ecdysozoa</taxon>
        <taxon>Arthropoda</taxon>
        <taxon>Hexapoda</taxon>
        <taxon>Insecta</taxon>
        <taxon>Pterygota</taxon>
        <taxon>Neoptera</taxon>
        <taxon>Endopterygota</taxon>
        <taxon>Diptera</taxon>
        <taxon>Nematocera</taxon>
        <taxon>Culicoidea</taxon>
        <taxon>Culicidae</taxon>
        <taxon>Culicinae</taxon>
        <taxon>Culicini</taxon>
        <taxon>Culex</taxon>
        <taxon>Culex</taxon>
    </lineage>
</organism>
<reference evidence="3" key="1">
    <citation type="submission" date="2007-03" db="EMBL/GenBank/DDBJ databases">
        <title>Annotation of Culex pipiens quinquefasciatus.</title>
        <authorList>
            <consortium name="The Broad Institute Genome Sequencing Platform"/>
            <person name="Atkinson P.W."/>
            <person name="Hemingway J."/>
            <person name="Christensen B.M."/>
            <person name="Higgs S."/>
            <person name="Kodira C."/>
            <person name="Hannick L."/>
            <person name="Megy K."/>
            <person name="O'Leary S."/>
            <person name="Pearson M."/>
            <person name="Haas B.J."/>
            <person name="Mauceli E."/>
            <person name="Wortman J.R."/>
            <person name="Lee N.H."/>
            <person name="Guigo R."/>
            <person name="Stanke M."/>
            <person name="Alvarado L."/>
            <person name="Amedeo P."/>
            <person name="Antoine C.H."/>
            <person name="Arensburger P."/>
            <person name="Bidwell S.L."/>
            <person name="Crawford M."/>
            <person name="Camaro F."/>
            <person name="Devon K."/>
            <person name="Engels R."/>
            <person name="Hammond M."/>
            <person name="Howarth C."/>
            <person name="Koehrsen M."/>
            <person name="Lawson D."/>
            <person name="Montgomery P."/>
            <person name="Nene V."/>
            <person name="Nusbaum C."/>
            <person name="Puiu D."/>
            <person name="Romero-Severson J."/>
            <person name="Severson D.W."/>
            <person name="Shumway M."/>
            <person name="Sisk P."/>
            <person name="Stolte C."/>
            <person name="Zeng Q."/>
            <person name="Eisenstadt E."/>
            <person name="Fraser-Liggett C."/>
            <person name="Strausberg R."/>
            <person name="Galagan J."/>
            <person name="Birren B."/>
            <person name="Collins F.H."/>
        </authorList>
    </citation>
    <scope>NUCLEOTIDE SEQUENCE [LARGE SCALE GENOMIC DNA]</scope>
    <source>
        <strain evidence="3">JHB</strain>
    </source>
</reference>
<evidence type="ECO:0000313" key="3">
    <source>
        <dbReference type="EMBL" id="EDS44361.1"/>
    </source>
</evidence>
<dbReference type="Gene3D" id="3.10.110.10">
    <property type="entry name" value="Ubiquitin Conjugating Enzyme"/>
    <property type="match status" value="1"/>
</dbReference>
<dbReference type="AlphaFoldDB" id="B0WD89"/>
<dbReference type="HOGENOM" id="CLU_123949_0_0_1"/>
<feature type="compositionally biased region" description="Basic and acidic residues" evidence="1">
    <location>
        <begin position="161"/>
        <end position="188"/>
    </location>
</feature>
<evidence type="ECO:0000313" key="4">
    <source>
        <dbReference type="EnsemblMetazoa" id="CPIJ005316-PA"/>
    </source>
</evidence>
<accession>B0WD89</accession>
<keyword evidence="5" id="KW-1185">Reference proteome</keyword>
<dbReference type="InterPro" id="IPR016135">
    <property type="entry name" value="UBQ-conjugating_enzyme/RWD"/>
</dbReference>
<dbReference type="Proteomes" id="UP000002320">
    <property type="component" value="Unassembled WGS sequence"/>
</dbReference>
<dbReference type="SMART" id="SM00591">
    <property type="entry name" value="RWD"/>
    <property type="match status" value="1"/>
</dbReference>
<dbReference type="OrthoDB" id="10045773at2759"/>
<dbReference type="Pfam" id="PF05773">
    <property type="entry name" value="RWD"/>
    <property type="match status" value="1"/>
</dbReference>
<dbReference type="SUPFAM" id="SSF54495">
    <property type="entry name" value="UBC-like"/>
    <property type="match status" value="1"/>
</dbReference>
<dbReference type="VEuPathDB" id="VectorBase:CPIJ005316"/>
<dbReference type="EMBL" id="DS231895">
    <property type="protein sequence ID" value="EDS44361.1"/>
    <property type="molecule type" value="Genomic_DNA"/>
</dbReference>
<dbReference type="KEGG" id="cqu:CpipJ_CPIJ005316"/>
<sequence>MSETKEMQTEEREALVSIYEGDTFFKQINAETYQYKYGEEDGNKSFLLEIIWHETYPNELPTINMDTFYNRNMCGLSHIHECMEVGLAGSTQLTVSHIHECLKDKVEELLVDENCNSGADQVIGTNDQGETEAGARQDDGSSDEDERGNKAGGGGAGGGGPKKEHLTKAQKRRQWDRVDNKGNRPRGWDWVDIVKHLSQTGGKPE</sequence>
<dbReference type="PROSITE" id="PS50908">
    <property type="entry name" value="RWD"/>
    <property type="match status" value="1"/>
</dbReference>
<dbReference type="InterPro" id="IPR006575">
    <property type="entry name" value="RWD_dom"/>
</dbReference>
<feature type="compositionally biased region" description="Gly residues" evidence="1">
    <location>
        <begin position="150"/>
        <end position="160"/>
    </location>
</feature>
<feature type="region of interest" description="Disordered" evidence="1">
    <location>
        <begin position="119"/>
        <end position="188"/>
    </location>
</feature>
<dbReference type="InParanoid" id="B0WD89"/>
<evidence type="ECO:0000256" key="1">
    <source>
        <dbReference type="SAM" id="MobiDB-lite"/>
    </source>
</evidence>
<dbReference type="PANTHER" id="PTHR21275">
    <property type="entry name" value="RWD DOMAIN-CONTAINING PROTEIN 4"/>
    <property type="match status" value="1"/>
</dbReference>
<dbReference type="InterPro" id="IPR042770">
    <property type="entry name" value="RWDD4"/>
</dbReference>
<evidence type="ECO:0000313" key="5">
    <source>
        <dbReference type="Proteomes" id="UP000002320"/>
    </source>
</evidence>
<gene>
    <name evidence="4" type="primary">6036688</name>
    <name evidence="3" type="ORF">CpipJ_CPIJ005316</name>
</gene>
<dbReference type="PANTHER" id="PTHR21275:SF1">
    <property type="entry name" value="RWD DOMAIN-CONTAINING PROTEIN 4"/>
    <property type="match status" value="1"/>
</dbReference>
<dbReference type="EnsemblMetazoa" id="CPIJ005316-RA">
    <property type="protein sequence ID" value="CPIJ005316-PA"/>
    <property type="gene ID" value="CPIJ005316"/>
</dbReference>
<dbReference type="FunCoup" id="B0WD89">
    <property type="interactions" value="689"/>
</dbReference>
<name>B0WD89_CULQU</name>
<evidence type="ECO:0000259" key="2">
    <source>
        <dbReference type="PROSITE" id="PS50908"/>
    </source>
</evidence>
<feature type="compositionally biased region" description="Polar residues" evidence="1">
    <location>
        <begin position="119"/>
        <end position="128"/>
    </location>
</feature>
<dbReference type="STRING" id="7176.B0WD89"/>